<reference evidence="2 3" key="1">
    <citation type="submission" date="2017-03" db="EMBL/GenBank/DDBJ databases">
        <title>Whole genome sequences of fourteen strains of Bradyrhizobium canariense and one strain of Bradyrhizobium japonicum isolated from Lupinus (Papilionoideae: Genisteae) species in Algeria.</title>
        <authorList>
            <person name="Crovadore J."/>
            <person name="Chekireb D."/>
            <person name="Brachmann A."/>
            <person name="Chablais R."/>
            <person name="Cochard B."/>
            <person name="Lefort F."/>
        </authorList>
    </citation>
    <scope>NUCLEOTIDE SEQUENCE [LARGE SCALE GENOMIC DNA]</scope>
    <source>
        <strain evidence="2 3">UBMAN05</strain>
    </source>
</reference>
<proteinExistence type="predicted"/>
<evidence type="ECO:0000313" key="3">
    <source>
        <dbReference type="Proteomes" id="UP000193884"/>
    </source>
</evidence>
<sequence length="101" mass="11269">MHSHASTSKAWNGATGRWLLANERSGSLTDPPTRWPSARSTATMKRAALEGFLSANGTRRFDKQLTLPLKRHSMMVRKGKPAGARRKPLAHEPAHRELTRD</sequence>
<feature type="compositionally biased region" description="Basic residues" evidence="1">
    <location>
        <begin position="73"/>
        <end position="88"/>
    </location>
</feature>
<accession>A0ABX3XBC1</accession>
<name>A0ABX3XBC1_9BRAD</name>
<feature type="compositionally biased region" description="Basic and acidic residues" evidence="1">
    <location>
        <begin position="89"/>
        <end position="101"/>
    </location>
</feature>
<evidence type="ECO:0000256" key="1">
    <source>
        <dbReference type="SAM" id="MobiDB-lite"/>
    </source>
</evidence>
<evidence type="ECO:0000313" key="2">
    <source>
        <dbReference type="EMBL" id="OSJ36036.1"/>
    </source>
</evidence>
<dbReference type="EMBL" id="NAFK01000095">
    <property type="protein sequence ID" value="OSJ36036.1"/>
    <property type="molecule type" value="Genomic_DNA"/>
</dbReference>
<comment type="caution">
    <text evidence="2">The sequence shown here is derived from an EMBL/GenBank/DDBJ whole genome shotgun (WGS) entry which is preliminary data.</text>
</comment>
<organism evidence="2 3">
    <name type="scientific">Bradyrhizobium canariense</name>
    <dbReference type="NCBI Taxonomy" id="255045"/>
    <lineage>
        <taxon>Bacteria</taxon>
        <taxon>Pseudomonadati</taxon>
        <taxon>Pseudomonadota</taxon>
        <taxon>Alphaproteobacteria</taxon>
        <taxon>Hyphomicrobiales</taxon>
        <taxon>Nitrobacteraceae</taxon>
        <taxon>Bradyrhizobium</taxon>
    </lineage>
</organism>
<gene>
    <name evidence="2" type="ORF">BST63_00970</name>
</gene>
<keyword evidence="3" id="KW-1185">Reference proteome</keyword>
<protein>
    <submittedName>
        <fullName evidence="2">Uncharacterized protein</fullName>
    </submittedName>
</protein>
<dbReference type="Proteomes" id="UP000193884">
    <property type="component" value="Unassembled WGS sequence"/>
</dbReference>
<feature type="region of interest" description="Disordered" evidence="1">
    <location>
        <begin position="73"/>
        <end position="101"/>
    </location>
</feature>